<feature type="transmembrane region" description="Helical" evidence="2">
    <location>
        <begin position="153"/>
        <end position="171"/>
    </location>
</feature>
<dbReference type="EnsemblMetazoa" id="PPA42819.1">
    <property type="protein sequence ID" value="PPA42819.1"/>
    <property type="gene ID" value="WBGene00281188"/>
</dbReference>
<evidence type="ECO:0000313" key="3">
    <source>
        <dbReference type="EnsemblMetazoa" id="PPA42819.1"/>
    </source>
</evidence>
<keyword evidence="4" id="KW-1185">Reference proteome</keyword>
<dbReference type="AlphaFoldDB" id="A0A2A6BH79"/>
<keyword evidence="2" id="KW-1133">Transmembrane helix</keyword>
<protein>
    <submittedName>
        <fullName evidence="3">Uncharacterized protein</fullName>
    </submittedName>
</protein>
<feature type="region of interest" description="Disordered" evidence="1">
    <location>
        <begin position="271"/>
        <end position="303"/>
    </location>
</feature>
<dbReference type="Proteomes" id="UP000005239">
    <property type="component" value="Unassembled WGS sequence"/>
</dbReference>
<name>A0A2A6BH79_PRIPA</name>
<evidence type="ECO:0000313" key="4">
    <source>
        <dbReference type="Proteomes" id="UP000005239"/>
    </source>
</evidence>
<keyword evidence="2" id="KW-0472">Membrane</keyword>
<accession>A0A8R1YYW6</accession>
<keyword evidence="2" id="KW-0812">Transmembrane</keyword>
<reference evidence="3" key="2">
    <citation type="submission" date="2022-06" db="UniProtKB">
        <authorList>
            <consortium name="EnsemblMetazoa"/>
        </authorList>
    </citation>
    <scope>IDENTIFICATION</scope>
    <source>
        <strain evidence="3">PS312</strain>
    </source>
</reference>
<accession>A0A2A6BH79</accession>
<proteinExistence type="predicted"/>
<gene>
    <name evidence="3" type="primary">WBGene00281188</name>
</gene>
<reference evidence="4" key="1">
    <citation type="journal article" date="2008" name="Nat. Genet.">
        <title>The Pristionchus pacificus genome provides a unique perspective on nematode lifestyle and parasitism.</title>
        <authorList>
            <person name="Dieterich C."/>
            <person name="Clifton S.W."/>
            <person name="Schuster L.N."/>
            <person name="Chinwalla A."/>
            <person name="Delehaunty K."/>
            <person name="Dinkelacker I."/>
            <person name="Fulton L."/>
            <person name="Fulton R."/>
            <person name="Godfrey J."/>
            <person name="Minx P."/>
            <person name="Mitreva M."/>
            <person name="Roeseler W."/>
            <person name="Tian H."/>
            <person name="Witte H."/>
            <person name="Yang S.P."/>
            <person name="Wilson R.K."/>
            <person name="Sommer R.J."/>
        </authorList>
    </citation>
    <scope>NUCLEOTIDE SEQUENCE [LARGE SCALE GENOMIC DNA]</scope>
    <source>
        <strain evidence="4">PS312</strain>
    </source>
</reference>
<evidence type="ECO:0000256" key="1">
    <source>
        <dbReference type="SAM" id="MobiDB-lite"/>
    </source>
</evidence>
<organism evidence="3 4">
    <name type="scientific">Pristionchus pacificus</name>
    <name type="common">Parasitic nematode worm</name>
    <dbReference type="NCBI Taxonomy" id="54126"/>
    <lineage>
        <taxon>Eukaryota</taxon>
        <taxon>Metazoa</taxon>
        <taxon>Ecdysozoa</taxon>
        <taxon>Nematoda</taxon>
        <taxon>Chromadorea</taxon>
        <taxon>Rhabditida</taxon>
        <taxon>Rhabditina</taxon>
        <taxon>Diplogasteromorpha</taxon>
        <taxon>Diplogasteroidea</taxon>
        <taxon>Neodiplogasteridae</taxon>
        <taxon>Pristionchus</taxon>
    </lineage>
</organism>
<feature type="compositionally biased region" description="Polar residues" evidence="1">
    <location>
        <begin position="271"/>
        <end position="289"/>
    </location>
</feature>
<feature type="transmembrane region" description="Helical" evidence="2">
    <location>
        <begin position="130"/>
        <end position="147"/>
    </location>
</feature>
<evidence type="ECO:0000256" key="2">
    <source>
        <dbReference type="SAM" id="Phobius"/>
    </source>
</evidence>
<sequence>MYASRNVSEMTLSALPRDIIRIILRAKVQSMKSIRLISPSWNAIVLEHLSFRKNLPPLKAITLESPVQQFYTNKDLPVKVIVESDHCMPYQNNDSSHGIFPGWTTKESASEELHFESKYIHFCAPQRNTWIGDFVVIAFISCVLQYYHLNFQIILTIFFILIIILTLYTSFTRNSFQRGVELNCRKLNLILSQCSAIQILAMYDVEQSVVNIVREMIGSISINSMLLANMEFNENMRYLSQGSGENLQQRRLSATLPAANGLLGQQLPPSTRTYQHSQIGATPAVSQGARSAPSRVPQPPSLPPHPRMITCLVGGPLAVWQHGCSTMVLCAESRMSPSK</sequence>